<accession>A0A3M8K632</accession>
<dbReference type="Proteomes" id="UP000266975">
    <property type="component" value="Unassembled WGS sequence"/>
</dbReference>
<dbReference type="OrthoDB" id="3180855at2"/>
<dbReference type="GO" id="GO:0005829">
    <property type="term" value="C:cytosol"/>
    <property type="evidence" value="ECO:0007669"/>
    <property type="project" value="TreeGrafter"/>
</dbReference>
<dbReference type="GO" id="GO:0016791">
    <property type="term" value="F:phosphatase activity"/>
    <property type="evidence" value="ECO:0007669"/>
    <property type="project" value="TreeGrafter"/>
</dbReference>
<proteinExistence type="predicted"/>
<dbReference type="Gene3D" id="3.30.1240.10">
    <property type="match status" value="1"/>
</dbReference>
<dbReference type="InterPro" id="IPR036412">
    <property type="entry name" value="HAD-like_sf"/>
</dbReference>
<dbReference type="PANTHER" id="PTHR10000:SF53">
    <property type="entry name" value="5-AMINO-6-(5-PHOSPHO-D-RIBITYLAMINO)URACIL PHOSPHATASE YBJI-RELATED"/>
    <property type="match status" value="1"/>
</dbReference>
<dbReference type="SFLD" id="SFLDS00003">
    <property type="entry name" value="Haloacid_Dehalogenase"/>
    <property type="match status" value="1"/>
</dbReference>
<dbReference type="InterPro" id="IPR006379">
    <property type="entry name" value="HAD-SF_hydro_IIB"/>
</dbReference>
<dbReference type="NCBIfam" id="TIGR00099">
    <property type="entry name" value="Cof-subfamily"/>
    <property type="match status" value="1"/>
</dbReference>
<dbReference type="GO" id="GO:0000287">
    <property type="term" value="F:magnesium ion binding"/>
    <property type="evidence" value="ECO:0007669"/>
    <property type="project" value="TreeGrafter"/>
</dbReference>
<sequence length="261" mass="27783">MEHRLIALDMDGTLLDGQGAIPEGFWDVLSEATSRGITIAPASGRQLATLRSMFSGQLDPGTYIAENGTCVFHNGSVVSTTELDPLAVHAIIDSADEFDLVICTPEMAYIQPELGPETRAEIDKYYFSTTEVSDLHEVAEQGVIKVAAFTNQDAEAIIYPVIKAAAPDENVVVSGAHWVDVMSPNAGKGRALLALADTLGIPQAQTLAFGDYLNDLELLETAGTAYAMANAHPKIKAIADHIAPANTEYGVVTVLKELLAD</sequence>
<comment type="caution">
    <text evidence="1">The sequence shown here is derived from an EMBL/GenBank/DDBJ whole genome shotgun (WGS) entry which is preliminary data.</text>
</comment>
<dbReference type="NCBIfam" id="TIGR01484">
    <property type="entry name" value="HAD-SF-IIB"/>
    <property type="match status" value="1"/>
</dbReference>
<dbReference type="AlphaFoldDB" id="A0A3M8K632"/>
<dbReference type="RefSeq" id="WP_123048501.1">
    <property type="nucleotide sequence ID" value="NZ_PTJO01000005.1"/>
</dbReference>
<name>A0A3M8K632_9CORY</name>
<dbReference type="PANTHER" id="PTHR10000">
    <property type="entry name" value="PHOSPHOSERINE PHOSPHATASE"/>
    <property type="match status" value="1"/>
</dbReference>
<dbReference type="Gene3D" id="3.40.50.1000">
    <property type="entry name" value="HAD superfamily/HAD-like"/>
    <property type="match status" value="1"/>
</dbReference>
<gene>
    <name evidence="1" type="ORF">C5L39_08760</name>
</gene>
<dbReference type="CDD" id="cd07518">
    <property type="entry name" value="HAD_YbiV-Like"/>
    <property type="match status" value="1"/>
</dbReference>
<keyword evidence="1" id="KW-0378">Hydrolase</keyword>
<keyword evidence="2" id="KW-1185">Reference proteome</keyword>
<dbReference type="EMBL" id="PTJO01000005">
    <property type="protein sequence ID" value="RNE48570.1"/>
    <property type="molecule type" value="Genomic_DNA"/>
</dbReference>
<evidence type="ECO:0000313" key="2">
    <source>
        <dbReference type="Proteomes" id="UP000266975"/>
    </source>
</evidence>
<evidence type="ECO:0000313" key="1">
    <source>
        <dbReference type="EMBL" id="RNE48570.1"/>
    </source>
</evidence>
<dbReference type="InterPro" id="IPR000150">
    <property type="entry name" value="Cof"/>
</dbReference>
<dbReference type="Pfam" id="PF08282">
    <property type="entry name" value="Hydrolase_3"/>
    <property type="match status" value="1"/>
</dbReference>
<dbReference type="SFLD" id="SFLDG01140">
    <property type="entry name" value="C2.B:_Phosphomannomutase_and_P"/>
    <property type="match status" value="1"/>
</dbReference>
<dbReference type="SUPFAM" id="SSF56784">
    <property type="entry name" value="HAD-like"/>
    <property type="match status" value="1"/>
</dbReference>
<protein>
    <submittedName>
        <fullName evidence="1">HAD family hydrolase</fullName>
    </submittedName>
</protein>
<organism evidence="1 2">
    <name type="scientific">Corynebacterium alimapuense</name>
    <dbReference type="NCBI Taxonomy" id="1576874"/>
    <lineage>
        <taxon>Bacteria</taxon>
        <taxon>Bacillati</taxon>
        <taxon>Actinomycetota</taxon>
        <taxon>Actinomycetes</taxon>
        <taxon>Mycobacteriales</taxon>
        <taxon>Corynebacteriaceae</taxon>
        <taxon>Corynebacterium</taxon>
    </lineage>
</organism>
<reference evidence="1 2" key="1">
    <citation type="submission" date="2018-02" db="EMBL/GenBank/DDBJ databases">
        <title>Corynebacterium alimpuense sp. nov., a marine obligate actinomycete isolated from sediments of Valparaiso bay, Chile.</title>
        <authorList>
            <person name="Claverias F."/>
            <person name="Gonzales-Siles L."/>
            <person name="Salva-Serra F."/>
            <person name="Inganaes E."/>
            <person name="Molin K."/>
            <person name="Cumsille A."/>
            <person name="Undabarrena A."/>
            <person name="Couve E."/>
            <person name="Moore E.R.B."/>
            <person name="Gomila M."/>
            <person name="Camara B."/>
        </authorList>
    </citation>
    <scope>NUCLEOTIDE SEQUENCE [LARGE SCALE GENOMIC DNA]</scope>
    <source>
        <strain evidence="1 2">CCUG 69366</strain>
    </source>
</reference>
<dbReference type="InterPro" id="IPR023214">
    <property type="entry name" value="HAD_sf"/>
</dbReference>